<sequence>MSSTIVSRVSFFRRPKRRLKISSLPAQSRYAVSRILESDTLYYFLFHIGYKYPTYNSNGSFSDDLYTGYGQVV</sequence>
<evidence type="ECO:0000313" key="1">
    <source>
        <dbReference type="EMBL" id="EFC89188.1"/>
    </source>
</evidence>
<protein>
    <submittedName>
        <fullName evidence="1">Uncharacterized protein</fullName>
    </submittedName>
</protein>
<name>D2ZV31_NEIM2</name>
<dbReference type="Proteomes" id="UP000003344">
    <property type="component" value="Unassembled WGS sequence"/>
</dbReference>
<dbReference type="AlphaFoldDB" id="D2ZV31"/>
<organism evidence="1 2">
    <name type="scientific">Neisseria mucosa (strain ATCC 25996 / DSM 4631 / NCTC 10774 / M26)</name>
    <dbReference type="NCBI Taxonomy" id="546266"/>
    <lineage>
        <taxon>Bacteria</taxon>
        <taxon>Pseudomonadati</taxon>
        <taxon>Pseudomonadota</taxon>
        <taxon>Betaproteobacteria</taxon>
        <taxon>Neisseriales</taxon>
        <taxon>Neisseriaceae</taxon>
        <taxon>Neisseria</taxon>
    </lineage>
</organism>
<reference evidence="1 2" key="1">
    <citation type="submission" date="2009-10" db="EMBL/GenBank/DDBJ databases">
        <authorList>
            <person name="Weinstock G."/>
            <person name="Sodergren E."/>
            <person name="Clifton S."/>
            <person name="Fulton L."/>
            <person name="Fulton B."/>
            <person name="Courtney L."/>
            <person name="Fronick C."/>
            <person name="Harrison M."/>
            <person name="Strong C."/>
            <person name="Farmer C."/>
            <person name="Delahaunty K."/>
            <person name="Markovic C."/>
            <person name="Hall O."/>
            <person name="Minx P."/>
            <person name="Tomlinson C."/>
            <person name="Mitreva M."/>
            <person name="Nelson J."/>
            <person name="Hou S."/>
            <person name="Wollam A."/>
            <person name="Pepin K.H."/>
            <person name="Johnson M."/>
            <person name="Bhonagiri V."/>
            <person name="Nash W.E."/>
            <person name="Warren W."/>
            <person name="Chinwalla A."/>
            <person name="Mardis E.R."/>
            <person name="Wilson R.K."/>
        </authorList>
    </citation>
    <scope>NUCLEOTIDE SEQUENCE [LARGE SCALE GENOMIC DNA]</scope>
    <source>
        <strain evidence="2">ATCC 25996 / DSM 4631 / NCTC 10774 / M26</strain>
    </source>
</reference>
<evidence type="ECO:0000313" key="2">
    <source>
        <dbReference type="Proteomes" id="UP000003344"/>
    </source>
</evidence>
<gene>
    <name evidence="1" type="ORF">NEIMUCOT_04473</name>
</gene>
<accession>D2ZV31</accession>
<proteinExistence type="predicted"/>
<comment type="caution">
    <text evidence="1">The sequence shown here is derived from an EMBL/GenBank/DDBJ whole genome shotgun (WGS) entry which is preliminary data.</text>
</comment>
<dbReference type="EMBL" id="ACDX02000004">
    <property type="protein sequence ID" value="EFC89188.1"/>
    <property type="molecule type" value="Genomic_DNA"/>
</dbReference>